<feature type="chain" id="PRO_5002928043" description="Leucine-rich repeat domain-containing protein" evidence="1">
    <location>
        <begin position="22"/>
        <end position="676"/>
    </location>
</feature>
<sequence>MRKSTFVLGLVLFLAPLTLLAQSYPKESYQIDEGKKTLVKWTGSEETIDLSKDPTFALIETIGDAAFKANRDLQKIILPPLCKQINTGAFADCNNLQEVSWSEKLESIGEESFFACKNLEKVDLKKVQRIEGSAFSGCAKLKSILLPKTLEELGAYAFYNCRQLSDIEVEKGNETYFSIGGVLYSYLFDKWYLEQYPRGKSSEEFVIPFSTIGTAPRAFDNCKSLKRLYIPGELSRFNANAFFNCTGLEEIYSYRAFPPEVMGEDALNGVNVAQCKLYVPEDAIAQYQAADGWKLFKNIEALPEESGISKMSYIYDHTSNTLIRFIGAEESLDMTKDPTLSKTVYIADGAIGGEKLSNQTLRNLVLAEGVKEIGEGGVWATELTSITLNKQLEVMHEAAISGAKITELVLPSTLNTFYPCGIYNAFKLRDIRFDGENSKYVIKDGLLIEKESNALLFIPNGWNGGRNISLPAGITAIADRAVYNNIILEELLIGEGVQVVGTSALSQCITLTYVDLPASVTTIKNNAFKGDNVLETVIIRAITPPAASPKGRIGSYQTEGSFDQLPENATLYVPQESLELYKANAVYSESFRQIKPLEEAPAPTSCKEISAPLIKISTTENRLSIDAEGKISLYNLLGSLLSSATNHLLFEGTAGDILLVVVEKDSLRTIRKAILR</sequence>
<dbReference type="PANTHER" id="PTHR45661:SF3">
    <property type="entry name" value="IG-LIKE DOMAIN-CONTAINING PROTEIN"/>
    <property type="match status" value="1"/>
</dbReference>
<dbReference type="Gene3D" id="3.80.10.10">
    <property type="entry name" value="Ribonuclease Inhibitor"/>
    <property type="match status" value="2"/>
</dbReference>
<dbReference type="InterPro" id="IPR032675">
    <property type="entry name" value="LRR_dom_sf"/>
</dbReference>
<name>C3JCA8_POREA</name>
<dbReference type="Pfam" id="PF13306">
    <property type="entry name" value="LRR_5"/>
    <property type="match status" value="4"/>
</dbReference>
<accession>C3JCA8</accession>
<dbReference type="EMBL" id="ACNN01000031">
    <property type="protein sequence ID" value="EEN82165.1"/>
    <property type="molecule type" value="Genomic_DNA"/>
</dbReference>
<dbReference type="PANTHER" id="PTHR45661">
    <property type="entry name" value="SURFACE ANTIGEN"/>
    <property type="match status" value="1"/>
</dbReference>
<reference evidence="2 3" key="1">
    <citation type="submission" date="2009-04" db="EMBL/GenBank/DDBJ databases">
        <authorList>
            <person name="Sebastian Y."/>
            <person name="Madupu R."/>
            <person name="Durkin A.S."/>
            <person name="Torralba M."/>
            <person name="Methe B."/>
            <person name="Sutton G.G."/>
            <person name="Strausberg R.L."/>
            <person name="Nelson K.E."/>
        </authorList>
    </citation>
    <scope>NUCLEOTIDE SEQUENCE [LARGE SCALE GENOMIC DNA]</scope>
    <source>
        <strain evidence="3">ATCC 35406 / BCRC 14492 / JCM 8526 / NCTC 13058 / HG 370</strain>
    </source>
</reference>
<evidence type="ECO:0008006" key="4">
    <source>
        <dbReference type="Google" id="ProtNLM"/>
    </source>
</evidence>
<gene>
    <name evidence="2" type="ORF">POREN0001_1999</name>
</gene>
<dbReference type="SUPFAM" id="SSF52058">
    <property type="entry name" value="L domain-like"/>
    <property type="match status" value="2"/>
</dbReference>
<organism evidence="2 3">
    <name type="scientific">Porphyromonas endodontalis (strain ATCC 35406 / DSM 24491 / JCM 8526 / CCUG 16442 / BCRC 14492 / NCTC 13058 / HG 370)</name>
    <name type="common">Bacteroides endodontalis</name>
    <dbReference type="NCBI Taxonomy" id="553175"/>
    <lineage>
        <taxon>Bacteria</taxon>
        <taxon>Pseudomonadati</taxon>
        <taxon>Bacteroidota</taxon>
        <taxon>Bacteroidia</taxon>
        <taxon>Bacteroidales</taxon>
        <taxon>Porphyromonadaceae</taxon>
        <taxon>Porphyromonas</taxon>
    </lineage>
</organism>
<keyword evidence="3" id="KW-1185">Reference proteome</keyword>
<evidence type="ECO:0000256" key="1">
    <source>
        <dbReference type="SAM" id="SignalP"/>
    </source>
</evidence>
<proteinExistence type="predicted"/>
<dbReference type="eggNOG" id="COG5492">
    <property type="taxonomic scope" value="Bacteria"/>
</dbReference>
<dbReference type="RefSeq" id="WP_004334690.1">
    <property type="nucleotide sequence ID" value="NZ_ACNN01000031.1"/>
</dbReference>
<evidence type="ECO:0000313" key="3">
    <source>
        <dbReference type="Proteomes" id="UP000004295"/>
    </source>
</evidence>
<keyword evidence="1" id="KW-0732">Signal</keyword>
<dbReference type="STRING" id="553175.POREN0001_1999"/>
<dbReference type="InterPro" id="IPR053139">
    <property type="entry name" value="Surface_bspA-like"/>
</dbReference>
<dbReference type="InterPro" id="IPR026906">
    <property type="entry name" value="LRR_5"/>
</dbReference>
<dbReference type="Proteomes" id="UP000004295">
    <property type="component" value="Unassembled WGS sequence"/>
</dbReference>
<comment type="caution">
    <text evidence="2">The sequence shown here is derived from an EMBL/GenBank/DDBJ whole genome shotgun (WGS) entry which is preliminary data.</text>
</comment>
<dbReference type="GeneID" id="93366165"/>
<feature type="signal peptide" evidence="1">
    <location>
        <begin position="1"/>
        <end position="21"/>
    </location>
</feature>
<dbReference type="AlphaFoldDB" id="C3JCA8"/>
<protein>
    <recommendedName>
        <fullName evidence="4">Leucine-rich repeat domain-containing protein</fullName>
    </recommendedName>
</protein>
<evidence type="ECO:0000313" key="2">
    <source>
        <dbReference type="EMBL" id="EEN82165.1"/>
    </source>
</evidence>